<feature type="region of interest" description="Disordered" evidence="1">
    <location>
        <begin position="57"/>
        <end position="96"/>
    </location>
</feature>
<evidence type="ECO:0000256" key="1">
    <source>
        <dbReference type="SAM" id="MobiDB-lite"/>
    </source>
</evidence>
<dbReference type="AlphaFoldDB" id="A0A0K8P2X6"/>
<reference evidence="2 3" key="2">
    <citation type="journal article" date="2016" name="Science">
        <title>A bacterium that degrades and assimilates poly(ethylene terephthalate).</title>
        <authorList>
            <person name="Yoshida S."/>
            <person name="Hiraga K."/>
            <person name="Takehana T."/>
            <person name="Taniguchi I."/>
            <person name="Yamaji H."/>
            <person name="Maeda Y."/>
            <person name="Toyohara K."/>
            <person name="Miyamoto K."/>
            <person name="Kimura Y."/>
            <person name="Oda K."/>
        </authorList>
    </citation>
    <scope>NUCLEOTIDE SEQUENCE [LARGE SCALE GENOMIC DNA]</scope>
    <source>
        <strain evidence="3">NBRC 110686 / TISTR 2288 / 201-F6</strain>
    </source>
</reference>
<name>A0A0K8P2X6_PISS1</name>
<reference evidence="3" key="1">
    <citation type="submission" date="2015-07" db="EMBL/GenBank/DDBJ databases">
        <title>Discovery of a poly(ethylene terephthalate assimilation.</title>
        <authorList>
            <person name="Yoshida S."/>
            <person name="Hiraga K."/>
            <person name="Takehana T."/>
            <person name="Taniguchi I."/>
            <person name="Yamaji H."/>
            <person name="Maeda Y."/>
            <person name="Toyohara K."/>
            <person name="Miyamoto K."/>
            <person name="Kimura Y."/>
            <person name="Oda K."/>
        </authorList>
    </citation>
    <scope>NUCLEOTIDE SEQUENCE [LARGE SCALE GENOMIC DNA]</scope>
    <source>
        <strain evidence="3">NBRC 110686 / TISTR 2288 / 201-F6</strain>
    </source>
</reference>
<dbReference type="RefSeq" id="WP_054020509.1">
    <property type="nucleotide sequence ID" value="NZ_BBYR01000036.1"/>
</dbReference>
<evidence type="ECO:0000313" key="2">
    <source>
        <dbReference type="EMBL" id="GAP36525.1"/>
    </source>
</evidence>
<dbReference type="STRING" id="1547922.ISF6_2365"/>
<protein>
    <submittedName>
        <fullName evidence="2">Uncharacterized protein</fullName>
    </submittedName>
</protein>
<comment type="caution">
    <text evidence="2">The sequence shown here is derived from an EMBL/GenBank/DDBJ whole genome shotgun (WGS) entry which is preliminary data.</text>
</comment>
<accession>A0A0K8P2X6</accession>
<feature type="compositionally biased region" description="Low complexity" evidence="1">
    <location>
        <begin position="58"/>
        <end position="72"/>
    </location>
</feature>
<feature type="compositionally biased region" description="Pro residues" evidence="1">
    <location>
        <begin position="73"/>
        <end position="84"/>
    </location>
</feature>
<keyword evidence="3" id="KW-1185">Reference proteome</keyword>
<evidence type="ECO:0000313" key="3">
    <source>
        <dbReference type="Proteomes" id="UP000037660"/>
    </source>
</evidence>
<dbReference type="Proteomes" id="UP000037660">
    <property type="component" value="Unassembled WGS sequence"/>
</dbReference>
<sequence>MNAPLLPQILNRRLDDAQADLPLDTEGVGRYVWEGRYGAMLIEVREGRVYVNGSWVEPAAGPAPGAAGAGSAPPGPTLPQPPGGGPADADRRRGGA</sequence>
<dbReference type="EMBL" id="BBYR01000036">
    <property type="protein sequence ID" value="GAP36525.1"/>
    <property type="molecule type" value="Genomic_DNA"/>
</dbReference>
<organism evidence="2 3">
    <name type="scientific">Piscinibacter sakaiensis</name>
    <name type="common">Ideonella sakaiensis</name>
    <dbReference type="NCBI Taxonomy" id="1547922"/>
    <lineage>
        <taxon>Bacteria</taxon>
        <taxon>Pseudomonadati</taxon>
        <taxon>Pseudomonadota</taxon>
        <taxon>Betaproteobacteria</taxon>
        <taxon>Burkholderiales</taxon>
        <taxon>Sphaerotilaceae</taxon>
        <taxon>Piscinibacter</taxon>
    </lineage>
</organism>
<dbReference type="OrthoDB" id="8911826at2"/>
<proteinExistence type="predicted"/>
<gene>
    <name evidence="2" type="ORF">ISF6_2365</name>
</gene>